<dbReference type="GO" id="GO:1990281">
    <property type="term" value="C:efflux pump complex"/>
    <property type="evidence" value="ECO:0007669"/>
    <property type="project" value="TreeGrafter"/>
</dbReference>
<reference evidence="7 8" key="1">
    <citation type="journal article" date="2011" name="J. Bacteriol.">
        <title>Genome sequence of 'Pedosphaera parvula' Ellin514, an aerobic Verrucomicrobial isolate from pasture soil.</title>
        <authorList>
            <person name="Kant R."/>
            <person name="van Passel M.W."/>
            <person name="Sangwan P."/>
            <person name="Palva A."/>
            <person name="Lucas S."/>
            <person name="Copeland A."/>
            <person name="Lapidus A."/>
            <person name="Glavina Del Rio T."/>
            <person name="Dalin E."/>
            <person name="Tice H."/>
            <person name="Bruce D."/>
            <person name="Goodwin L."/>
            <person name="Pitluck S."/>
            <person name="Chertkov O."/>
            <person name="Larimer F.W."/>
            <person name="Land M.L."/>
            <person name="Hauser L."/>
            <person name="Brettin T.S."/>
            <person name="Detter J.C."/>
            <person name="Han S."/>
            <person name="de Vos W.M."/>
            <person name="Janssen P.H."/>
            <person name="Smidt H."/>
        </authorList>
    </citation>
    <scope>NUCLEOTIDE SEQUENCE [LARGE SCALE GENOMIC DNA]</scope>
    <source>
        <strain evidence="7 8">Ellin514</strain>
    </source>
</reference>
<name>B9XLT3_PEDPL</name>
<gene>
    <name evidence="7" type="ORF">Cflav_PD2395</name>
</gene>
<comment type="caution">
    <text evidence="7">The sequence shown here is derived from an EMBL/GenBank/DDBJ whole genome shotgun (WGS) entry which is preliminary data.</text>
</comment>
<feature type="compositionally biased region" description="Low complexity" evidence="3">
    <location>
        <begin position="67"/>
        <end position="86"/>
    </location>
</feature>
<dbReference type="Gene3D" id="2.40.50.100">
    <property type="match status" value="1"/>
</dbReference>
<evidence type="ECO:0000259" key="6">
    <source>
        <dbReference type="Pfam" id="PF25954"/>
    </source>
</evidence>
<dbReference type="Proteomes" id="UP000003688">
    <property type="component" value="Unassembled WGS sequence"/>
</dbReference>
<dbReference type="Pfam" id="PF25876">
    <property type="entry name" value="HH_MFP_RND"/>
    <property type="match status" value="1"/>
</dbReference>
<dbReference type="Pfam" id="PF25954">
    <property type="entry name" value="Beta-barrel_RND_2"/>
    <property type="match status" value="1"/>
</dbReference>
<keyword evidence="4" id="KW-0812">Transmembrane</keyword>
<dbReference type="EMBL" id="ABOX02000031">
    <property type="protein sequence ID" value="EEF59190.1"/>
    <property type="molecule type" value="Genomic_DNA"/>
</dbReference>
<dbReference type="PANTHER" id="PTHR30469:SF15">
    <property type="entry name" value="HLYD FAMILY OF SECRETION PROTEINS"/>
    <property type="match status" value="1"/>
</dbReference>
<organism evidence="7 8">
    <name type="scientific">Pedosphaera parvula (strain Ellin514)</name>
    <dbReference type="NCBI Taxonomy" id="320771"/>
    <lineage>
        <taxon>Bacteria</taxon>
        <taxon>Pseudomonadati</taxon>
        <taxon>Verrucomicrobiota</taxon>
        <taxon>Pedosphaerae</taxon>
        <taxon>Pedosphaerales</taxon>
        <taxon>Pedosphaeraceae</taxon>
        <taxon>Pedosphaera</taxon>
    </lineage>
</organism>
<evidence type="ECO:0000313" key="8">
    <source>
        <dbReference type="Proteomes" id="UP000003688"/>
    </source>
</evidence>
<dbReference type="InterPro" id="IPR058792">
    <property type="entry name" value="Beta-barrel_RND_2"/>
</dbReference>
<feature type="coiled-coil region" evidence="2">
    <location>
        <begin position="142"/>
        <end position="200"/>
    </location>
</feature>
<dbReference type="AlphaFoldDB" id="B9XLT3"/>
<dbReference type="Gene3D" id="1.10.287.470">
    <property type="entry name" value="Helix hairpin bin"/>
    <property type="match status" value="1"/>
</dbReference>
<keyword evidence="4" id="KW-1133">Transmembrane helix</keyword>
<dbReference type="OrthoDB" id="9810430at2"/>
<dbReference type="RefSeq" id="WP_007416772.1">
    <property type="nucleotide sequence ID" value="NZ_ABOX02000031.1"/>
</dbReference>
<dbReference type="Gene3D" id="2.40.30.170">
    <property type="match status" value="1"/>
</dbReference>
<evidence type="ECO:0000313" key="7">
    <source>
        <dbReference type="EMBL" id="EEF59190.1"/>
    </source>
</evidence>
<dbReference type="GO" id="GO:0015562">
    <property type="term" value="F:efflux transmembrane transporter activity"/>
    <property type="evidence" value="ECO:0007669"/>
    <property type="project" value="TreeGrafter"/>
</dbReference>
<sequence length="335" mass="36661">MNSDKIRELQIPQAEKQRPQGSLFGIFLIVILLTGVAVFFAWPRAKDSSRLVANGPGKPSTNSVAKASSSPTPTAPATANATTGSSPDTILTVSGYIINRERIELSPRYMGTVTWIGVKKGDAVTNGQIVVTLDDAEYKARVHEVEGRLATAKANVDKAKLDYQRIKQLNKTQIESQKAEDDARLQLESAEATLKEIQGSYELAKTYLDWTIIRSPINGVVLEKLVQPNELVVPQSFGGTRGPSTALIAVADPKDLQVEIDINEADLSKIYMGQKCRVSPEAYQDKSYEGYVAEIAPEANRQKGTLQIKVQIKDPDKYLTPELSAKVDFLGKQKS</sequence>
<feature type="region of interest" description="Disordered" evidence="3">
    <location>
        <begin position="50"/>
        <end position="86"/>
    </location>
</feature>
<dbReference type="SUPFAM" id="SSF111369">
    <property type="entry name" value="HlyD-like secretion proteins"/>
    <property type="match status" value="1"/>
</dbReference>
<evidence type="ECO:0000259" key="5">
    <source>
        <dbReference type="Pfam" id="PF25876"/>
    </source>
</evidence>
<dbReference type="STRING" id="320771.Cflav_PD2395"/>
<evidence type="ECO:0000256" key="3">
    <source>
        <dbReference type="SAM" id="MobiDB-lite"/>
    </source>
</evidence>
<evidence type="ECO:0000256" key="4">
    <source>
        <dbReference type="SAM" id="Phobius"/>
    </source>
</evidence>
<feature type="domain" description="CusB-like beta-barrel" evidence="6">
    <location>
        <begin position="258"/>
        <end position="331"/>
    </location>
</feature>
<protein>
    <submittedName>
        <fullName evidence="7">Secretion protein HlyD family protein</fullName>
    </submittedName>
</protein>
<evidence type="ECO:0000256" key="1">
    <source>
        <dbReference type="ARBA" id="ARBA00009477"/>
    </source>
</evidence>
<feature type="domain" description="Multidrug resistance protein MdtA-like alpha-helical hairpin" evidence="5">
    <location>
        <begin position="144"/>
        <end position="211"/>
    </location>
</feature>
<dbReference type="NCBIfam" id="TIGR01730">
    <property type="entry name" value="RND_mfp"/>
    <property type="match status" value="1"/>
</dbReference>
<keyword evidence="8" id="KW-1185">Reference proteome</keyword>
<accession>B9XLT3</accession>
<dbReference type="InterPro" id="IPR006143">
    <property type="entry name" value="RND_pump_MFP"/>
</dbReference>
<comment type="similarity">
    <text evidence="1">Belongs to the membrane fusion protein (MFP) (TC 8.A.1) family.</text>
</comment>
<keyword evidence="2" id="KW-0175">Coiled coil</keyword>
<proteinExistence type="inferred from homology"/>
<dbReference type="InterPro" id="IPR058624">
    <property type="entry name" value="MdtA-like_HH"/>
</dbReference>
<keyword evidence="4" id="KW-0472">Membrane</keyword>
<feature type="transmembrane region" description="Helical" evidence="4">
    <location>
        <begin position="21"/>
        <end position="42"/>
    </location>
</feature>
<evidence type="ECO:0000256" key="2">
    <source>
        <dbReference type="SAM" id="Coils"/>
    </source>
</evidence>
<dbReference type="PANTHER" id="PTHR30469">
    <property type="entry name" value="MULTIDRUG RESISTANCE PROTEIN MDTA"/>
    <property type="match status" value="1"/>
</dbReference>